<accession>A0A1X7HMT1</accession>
<gene>
    <name evidence="2" type="ORF">SAMN05661091_4707</name>
</gene>
<proteinExistence type="predicted"/>
<sequence>MTSVQSIASKLSQVSMVLTEMQQSGNCDQLAVVLNDLGQMDAELKTVQSQITPETSETLRQDLVNCRMALYGMQNIVSEIRSDTAQRYRQVLGDQKTSFEQMNDPDQQSAYPEAYQHRQVFKQMDAVSGHLHQLNGAIMDASYQAGREQNGGGTVYGDIEQNDLTSGTNTTGWS</sequence>
<name>A0A1X7HMT1_9BACL</name>
<evidence type="ECO:0000256" key="1">
    <source>
        <dbReference type="SAM" id="MobiDB-lite"/>
    </source>
</evidence>
<organism evidence="2 3">
    <name type="scientific">Paenibacillus uliginis N3/975</name>
    <dbReference type="NCBI Taxonomy" id="1313296"/>
    <lineage>
        <taxon>Bacteria</taxon>
        <taxon>Bacillati</taxon>
        <taxon>Bacillota</taxon>
        <taxon>Bacilli</taxon>
        <taxon>Bacillales</taxon>
        <taxon>Paenibacillaceae</taxon>
        <taxon>Paenibacillus</taxon>
    </lineage>
</organism>
<reference evidence="3" key="1">
    <citation type="submission" date="2017-04" db="EMBL/GenBank/DDBJ databases">
        <authorList>
            <person name="Varghese N."/>
            <person name="Submissions S."/>
        </authorList>
    </citation>
    <scope>NUCLEOTIDE SEQUENCE [LARGE SCALE GENOMIC DNA]</scope>
    <source>
        <strain evidence="3">N3/975</strain>
    </source>
</reference>
<dbReference type="Proteomes" id="UP000192940">
    <property type="component" value="Chromosome I"/>
</dbReference>
<evidence type="ECO:0000313" key="3">
    <source>
        <dbReference type="Proteomes" id="UP000192940"/>
    </source>
</evidence>
<dbReference type="RefSeq" id="WP_208915427.1">
    <property type="nucleotide sequence ID" value="NZ_LT840184.1"/>
</dbReference>
<evidence type="ECO:0008006" key="4">
    <source>
        <dbReference type="Google" id="ProtNLM"/>
    </source>
</evidence>
<feature type="compositionally biased region" description="Polar residues" evidence="1">
    <location>
        <begin position="162"/>
        <end position="174"/>
    </location>
</feature>
<dbReference type="AlphaFoldDB" id="A0A1X7HMT1"/>
<feature type="region of interest" description="Disordered" evidence="1">
    <location>
        <begin position="149"/>
        <end position="174"/>
    </location>
</feature>
<keyword evidence="3" id="KW-1185">Reference proteome</keyword>
<evidence type="ECO:0000313" key="2">
    <source>
        <dbReference type="EMBL" id="SMF89597.1"/>
    </source>
</evidence>
<dbReference type="EMBL" id="LT840184">
    <property type="protein sequence ID" value="SMF89597.1"/>
    <property type="molecule type" value="Genomic_DNA"/>
</dbReference>
<protein>
    <recommendedName>
        <fullName evidence="4">FlgN protein</fullName>
    </recommendedName>
</protein>